<reference evidence="2 3" key="1">
    <citation type="submission" date="2020-08" db="EMBL/GenBank/DDBJ databases">
        <title>Aphidius gifuensis genome sequencing and assembly.</title>
        <authorList>
            <person name="Du Z."/>
        </authorList>
    </citation>
    <scope>NUCLEOTIDE SEQUENCE [LARGE SCALE GENOMIC DNA]</scope>
    <source>
        <strain evidence="2">YNYX2018</strain>
        <tissue evidence="2">Adults</tissue>
    </source>
</reference>
<comment type="caution">
    <text evidence="2">The sequence shown here is derived from an EMBL/GenBank/DDBJ whole genome shotgun (WGS) entry which is preliminary data.</text>
</comment>
<dbReference type="GO" id="GO:0006367">
    <property type="term" value="P:transcription initiation at RNA polymerase II promoter"/>
    <property type="evidence" value="ECO:0007669"/>
    <property type="project" value="InterPro"/>
</dbReference>
<dbReference type="Proteomes" id="UP000639338">
    <property type="component" value="Unassembled WGS sequence"/>
</dbReference>
<dbReference type="InterPro" id="IPR013083">
    <property type="entry name" value="Znf_RING/FYVE/PHD"/>
</dbReference>
<accession>A0A834Y8P0</accession>
<dbReference type="SUPFAM" id="SSF57783">
    <property type="entry name" value="Zinc beta-ribbon"/>
    <property type="match status" value="1"/>
</dbReference>
<dbReference type="AlphaFoldDB" id="A0A834Y8P0"/>
<dbReference type="EMBL" id="JACMRX010000001">
    <property type="protein sequence ID" value="KAF7998476.1"/>
    <property type="molecule type" value="Genomic_DNA"/>
</dbReference>
<dbReference type="SMART" id="SM00531">
    <property type="entry name" value="TFIIE"/>
    <property type="match status" value="1"/>
</dbReference>
<proteinExistence type="predicted"/>
<organism evidence="2 3">
    <name type="scientific">Aphidius gifuensis</name>
    <name type="common">Parasitoid wasp</name>
    <dbReference type="NCBI Taxonomy" id="684658"/>
    <lineage>
        <taxon>Eukaryota</taxon>
        <taxon>Metazoa</taxon>
        <taxon>Ecdysozoa</taxon>
        <taxon>Arthropoda</taxon>
        <taxon>Hexapoda</taxon>
        <taxon>Insecta</taxon>
        <taxon>Pterygota</taxon>
        <taxon>Neoptera</taxon>
        <taxon>Endopterygota</taxon>
        <taxon>Hymenoptera</taxon>
        <taxon>Apocrita</taxon>
        <taxon>Ichneumonoidea</taxon>
        <taxon>Braconidae</taxon>
        <taxon>Aphidiinae</taxon>
        <taxon>Aphidius</taxon>
    </lineage>
</organism>
<dbReference type="Gene3D" id="3.30.40.10">
    <property type="entry name" value="Zinc/RING finger domain, C3HC4 (zinc finger)"/>
    <property type="match status" value="1"/>
</dbReference>
<dbReference type="InterPro" id="IPR002853">
    <property type="entry name" value="TFIIE_asu"/>
</dbReference>
<dbReference type="InterPro" id="IPR039997">
    <property type="entry name" value="TFE"/>
</dbReference>
<evidence type="ECO:0000259" key="1">
    <source>
        <dbReference type="SMART" id="SM00531"/>
    </source>
</evidence>
<dbReference type="PANTHER" id="PTHR13097:SF7">
    <property type="entry name" value="GENERAL TRANSCRIPTION FACTOR IIE SUBUNIT 1"/>
    <property type="match status" value="1"/>
</dbReference>
<keyword evidence="3" id="KW-1185">Reference proteome</keyword>
<protein>
    <recommendedName>
        <fullName evidence="1">Transcription initiation factor IIE subunit alpha N-terminal domain-containing protein</fullName>
    </recommendedName>
</protein>
<evidence type="ECO:0000313" key="2">
    <source>
        <dbReference type="EMBL" id="KAF7998476.1"/>
    </source>
</evidence>
<dbReference type="GO" id="GO:0005673">
    <property type="term" value="C:transcription factor TFIIE complex"/>
    <property type="evidence" value="ECO:0007669"/>
    <property type="project" value="TreeGrafter"/>
</dbReference>
<evidence type="ECO:0000313" key="3">
    <source>
        <dbReference type="Proteomes" id="UP000639338"/>
    </source>
</evidence>
<name>A0A834Y8P0_APHGI</name>
<gene>
    <name evidence="2" type="ORF">HCN44_010846</name>
</gene>
<sequence>MNGAEKIQAIRMGLKKIEAIRMGSKKIESIREGFVNVVKYKLNMISKRLETEERDSTSRASFKCTECFETFTDFEADQLFDPMTGEFRCTSCNSVVT</sequence>
<feature type="domain" description="Transcription initiation factor IIE subunit alpha N-terminal" evidence="1">
    <location>
        <begin position="1"/>
        <end position="97"/>
    </location>
</feature>
<dbReference type="OrthoDB" id="361102at2759"/>
<dbReference type="PANTHER" id="PTHR13097">
    <property type="entry name" value="TRANSCRIPTION INITIATION FACTOR IIE, ALPHA SUBUNIT"/>
    <property type="match status" value="1"/>
</dbReference>